<organism evidence="1 2">
    <name type="scientific">Tenacibaculum dicentrarchi</name>
    <dbReference type="NCBI Taxonomy" id="669041"/>
    <lineage>
        <taxon>Bacteria</taxon>
        <taxon>Pseudomonadati</taxon>
        <taxon>Bacteroidota</taxon>
        <taxon>Flavobacteriia</taxon>
        <taxon>Flavobacteriales</taxon>
        <taxon>Flavobacteriaceae</taxon>
        <taxon>Tenacibaculum</taxon>
    </lineage>
</organism>
<dbReference type="Proteomes" id="UP001497514">
    <property type="component" value="Chromosome"/>
</dbReference>
<protein>
    <submittedName>
        <fullName evidence="1">Uncharacterized protein</fullName>
    </submittedName>
</protein>
<name>A0ABM9NXN6_9FLAO</name>
<proteinExistence type="predicted"/>
<gene>
    <name evidence="1" type="ORF">TD3509T_1481</name>
</gene>
<evidence type="ECO:0000313" key="1">
    <source>
        <dbReference type="EMBL" id="CAL2083131.1"/>
    </source>
</evidence>
<accession>A0ABM9NXN6</accession>
<evidence type="ECO:0000313" key="2">
    <source>
        <dbReference type="Proteomes" id="UP001497514"/>
    </source>
</evidence>
<keyword evidence="2" id="KW-1185">Reference proteome</keyword>
<sequence length="75" mass="8688">MGFLDDLMKSANKMIDEMDSGSDNSRGQSFLEKFWDKRNELQDAKDSSYGDEKSSISKLLDLFNRKGKDNDMEPW</sequence>
<reference evidence="1 2" key="1">
    <citation type="submission" date="2024-05" db="EMBL/GenBank/DDBJ databases">
        <authorList>
            <person name="Duchaud E."/>
        </authorList>
    </citation>
    <scope>NUCLEOTIDE SEQUENCE [LARGE SCALE GENOMIC DNA]</scope>
    <source>
        <strain evidence="1">Ena-SAMPLE-TAB-13-05-2024-13:56:06:370-140309</strain>
    </source>
</reference>
<dbReference type="RefSeq" id="WP_101902164.1">
    <property type="nucleotide sequence ID" value="NZ_OZ038524.1"/>
</dbReference>
<dbReference type="EMBL" id="OZ038524">
    <property type="protein sequence ID" value="CAL2083131.1"/>
    <property type="molecule type" value="Genomic_DNA"/>
</dbReference>